<dbReference type="AlphaFoldDB" id="A0A644WU72"/>
<proteinExistence type="predicted"/>
<dbReference type="EMBL" id="VSSQ01001340">
    <property type="protein sequence ID" value="MPM07475.1"/>
    <property type="molecule type" value="Genomic_DNA"/>
</dbReference>
<comment type="caution">
    <text evidence="1">The sequence shown here is derived from an EMBL/GenBank/DDBJ whole genome shotgun (WGS) entry which is preliminary data.</text>
</comment>
<sequence>MRRIGAGKKRAELLPRLQNTQRGIGCRRIGGAIYVGADLVDIFPHCFANAIGLGPGSCRLIEIDHVRG</sequence>
<name>A0A644WU72_9ZZZZ</name>
<accession>A0A644WU72</accession>
<gene>
    <name evidence="1" type="ORF">SDC9_53781</name>
</gene>
<reference evidence="1" key="1">
    <citation type="submission" date="2019-08" db="EMBL/GenBank/DDBJ databases">
        <authorList>
            <person name="Kucharzyk K."/>
            <person name="Murdoch R.W."/>
            <person name="Higgins S."/>
            <person name="Loffler F."/>
        </authorList>
    </citation>
    <scope>NUCLEOTIDE SEQUENCE</scope>
</reference>
<protein>
    <submittedName>
        <fullName evidence="1">Uncharacterized protein</fullName>
    </submittedName>
</protein>
<organism evidence="1">
    <name type="scientific">bioreactor metagenome</name>
    <dbReference type="NCBI Taxonomy" id="1076179"/>
    <lineage>
        <taxon>unclassified sequences</taxon>
        <taxon>metagenomes</taxon>
        <taxon>ecological metagenomes</taxon>
    </lineage>
</organism>
<evidence type="ECO:0000313" key="1">
    <source>
        <dbReference type="EMBL" id="MPM07475.1"/>
    </source>
</evidence>